<dbReference type="CDD" id="cd04730">
    <property type="entry name" value="NPD_like"/>
    <property type="match status" value="1"/>
</dbReference>
<dbReference type="Proteomes" id="UP000198802">
    <property type="component" value="Unassembled WGS sequence"/>
</dbReference>
<gene>
    <name evidence="4" type="ORF">Ga0074812_11693</name>
</gene>
<accession>A0A0S4QSG5</accession>
<reference evidence="5" key="1">
    <citation type="submission" date="2015-11" db="EMBL/GenBank/DDBJ databases">
        <authorList>
            <person name="Varghese N."/>
        </authorList>
    </citation>
    <scope>NUCLEOTIDE SEQUENCE [LARGE SCALE GENOMIC DNA]</scope>
    <source>
        <strain evidence="5">DSM 45899</strain>
    </source>
</reference>
<evidence type="ECO:0000313" key="4">
    <source>
        <dbReference type="EMBL" id="CUU58063.1"/>
    </source>
</evidence>
<dbReference type="InterPro" id="IPR004136">
    <property type="entry name" value="NMO"/>
</dbReference>
<name>A0A0S4QSG5_9ACTN</name>
<protein>
    <submittedName>
        <fullName evidence="4">Nitronate monooxygenase</fullName>
    </submittedName>
</protein>
<keyword evidence="5" id="KW-1185">Reference proteome</keyword>
<evidence type="ECO:0000313" key="5">
    <source>
        <dbReference type="Proteomes" id="UP000198802"/>
    </source>
</evidence>
<dbReference type="InterPro" id="IPR013785">
    <property type="entry name" value="Aldolase_TIM"/>
</dbReference>
<keyword evidence="4" id="KW-0503">Monooxygenase</keyword>
<dbReference type="GO" id="GO:0018580">
    <property type="term" value="F:nitronate monooxygenase activity"/>
    <property type="evidence" value="ECO:0007669"/>
    <property type="project" value="InterPro"/>
</dbReference>
<dbReference type="Gene3D" id="3.20.20.70">
    <property type="entry name" value="Aldolase class I"/>
    <property type="match status" value="1"/>
</dbReference>
<organism evidence="4 5">
    <name type="scientific">Parafrankia irregularis</name>
    <dbReference type="NCBI Taxonomy" id="795642"/>
    <lineage>
        <taxon>Bacteria</taxon>
        <taxon>Bacillati</taxon>
        <taxon>Actinomycetota</taxon>
        <taxon>Actinomycetes</taxon>
        <taxon>Frankiales</taxon>
        <taxon>Frankiaceae</taxon>
        <taxon>Parafrankia</taxon>
    </lineage>
</organism>
<keyword evidence="3" id="KW-0560">Oxidoreductase</keyword>
<evidence type="ECO:0000256" key="3">
    <source>
        <dbReference type="ARBA" id="ARBA00023002"/>
    </source>
</evidence>
<dbReference type="PANTHER" id="PTHR32332:SF20">
    <property type="entry name" value="2-NITROPROPANE DIOXYGENASE-LIKE PROTEIN"/>
    <property type="match status" value="1"/>
</dbReference>
<dbReference type="PANTHER" id="PTHR32332">
    <property type="entry name" value="2-NITROPROPANE DIOXYGENASE"/>
    <property type="match status" value="1"/>
</dbReference>
<keyword evidence="2" id="KW-0288">FMN</keyword>
<evidence type="ECO:0000256" key="1">
    <source>
        <dbReference type="ARBA" id="ARBA00022630"/>
    </source>
</evidence>
<sequence length="349" mass="36827">MTAVPAPVKAMPLPVPGTPESVAPTPRLRTRITELLCIEHPVVQGGMMWVGRAELAAAVSEAGGLGIVTALTQPTPADLAAEIARTRRLTDKPFGVNLTILPSINPPPYDEYRRAIVDSGVTIVETAGSSPEPHMDFFHEHGVRVIHKCTSVRHAVKAERVGVAAVSIDGFECAGHPGEDDIPGLILVPAAADALTIPFLASGGFADGRGLAAALALGADGINMGTRFMCSEESPIAEAVKRRIVEATELDTELIFRSLRNTARVARNSVSVEVVRILADGGTFPDVQGLVAGSRGRRVFDDGDLEAGIWTAGLVQGLIHDVPPAGEIVTRIVREAYETLHATVAKFRA</sequence>
<proteinExistence type="predicted"/>
<evidence type="ECO:0000256" key="2">
    <source>
        <dbReference type="ARBA" id="ARBA00022643"/>
    </source>
</evidence>
<dbReference type="SUPFAM" id="SSF51412">
    <property type="entry name" value="Inosine monophosphate dehydrogenase (IMPDH)"/>
    <property type="match status" value="1"/>
</dbReference>
<dbReference type="EMBL" id="FAOZ01000016">
    <property type="protein sequence ID" value="CUU58063.1"/>
    <property type="molecule type" value="Genomic_DNA"/>
</dbReference>
<dbReference type="AlphaFoldDB" id="A0A0S4QSG5"/>
<dbReference type="Pfam" id="PF03060">
    <property type="entry name" value="NMO"/>
    <property type="match status" value="1"/>
</dbReference>
<keyword evidence="1" id="KW-0285">Flavoprotein</keyword>